<evidence type="ECO:0000256" key="6">
    <source>
        <dbReference type="ARBA" id="ARBA00029466"/>
    </source>
</evidence>
<keyword evidence="4" id="KW-0378">Hydrolase</keyword>
<sequence>MHARGVRYRVDVRPCPATRARGDLVWKGRRLVVFLDGYFWHACPACGHVPRANRDWWVAKLDANVALHKVGCSWGPKCAGPPVRDRRRLDAMMSTWSMCPGCPVRRWMG</sequence>
<reference evidence="7 8" key="1">
    <citation type="submission" date="2020-02" db="EMBL/GenBank/DDBJ databases">
        <title>Geodermatophilus sabuli CPCC 205279 I12A-02694.</title>
        <authorList>
            <person name="Jiang Z."/>
        </authorList>
    </citation>
    <scope>NUCLEOTIDE SEQUENCE [LARGE SCALE GENOMIC DNA]</scope>
    <source>
        <strain evidence="7 8">I12A-02694</strain>
    </source>
</reference>
<dbReference type="EMBL" id="JAAGWF010000004">
    <property type="protein sequence ID" value="NEK56934.1"/>
    <property type="molecule type" value="Genomic_DNA"/>
</dbReference>
<evidence type="ECO:0000256" key="2">
    <source>
        <dbReference type="ARBA" id="ARBA00022759"/>
    </source>
</evidence>
<dbReference type="Pfam" id="PF03852">
    <property type="entry name" value="Vsr"/>
    <property type="match status" value="1"/>
</dbReference>
<dbReference type="GO" id="GO:0004519">
    <property type="term" value="F:endonuclease activity"/>
    <property type="evidence" value="ECO:0007669"/>
    <property type="project" value="UniProtKB-KW"/>
</dbReference>
<dbReference type="Proteomes" id="UP000470246">
    <property type="component" value="Unassembled WGS sequence"/>
</dbReference>
<dbReference type="SUPFAM" id="SSF52980">
    <property type="entry name" value="Restriction endonuclease-like"/>
    <property type="match status" value="1"/>
</dbReference>
<dbReference type="GO" id="GO:0016787">
    <property type="term" value="F:hydrolase activity"/>
    <property type="evidence" value="ECO:0007669"/>
    <property type="project" value="UniProtKB-KW"/>
</dbReference>
<evidence type="ECO:0008006" key="9">
    <source>
        <dbReference type="Google" id="ProtNLM"/>
    </source>
</evidence>
<evidence type="ECO:0000313" key="8">
    <source>
        <dbReference type="Proteomes" id="UP000470246"/>
    </source>
</evidence>
<protein>
    <recommendedName>
        <fullName evidence="9">DNA mismatch endonuclease Vsr</fullName>
    </recommendedName>
</protein>
<comment type="caution">
    <text evidence="7">The sequence shown here is derived from an EMBL/GenBank/DDBJ whole genome shotgun (WGS) entry which is preliminary data.</text>
</comment>
<dbReference type="Gene3D" id="3.40.960.10">
    <property type="entry name" value="VSR Endonuclease"/>
    <property type="match status" value="1"/>
</dbReference>
<organism evidence="7 8">
    <name type="scientific">Geodermatophilus sabuli</name>
    <dbReference type="NCBI Taxonomy" id="1564158"/>
    <lineage>
        <taxon>Bacteria</taxon>
        <taxon>Bacillati</taxon>
        <taxon>Actinomycetota</taxon>
        <taxon>Actinomycetes</taxon>
        <taxon>Geodermatophilales</taxon>
        <taxon>Geodermatophilaceae</taxon>
        <taxon>Geodermatophilus</taxon>
    </lineage>
</organism>
<keyword evidence="8" id="KW-1185">Reference proteome</keyword>
<keyword evidence="5" id="KW-0234">DNA repair</keyword>
<evidence type="ECO:0000256" key="4">
    <source>
        <dbReference type="ARBA" id="ARBA00022801"/>
    </source>
</evidence>
<proteinExistence type="inferred from homology"/>
<keyword evidence="2" id="KW-0255">Endonuclease</keyword>
<dbReference type="InterPro" id="IPR004603">
    <property type="entry name" value="DNA_mismatch_endonuc_vsr"/>
</dbReference>
<dbReference type="GO" id="GO:0006298">
    <property type="term" value="P:mismatch repair"/>
    <property type="evidence" value="ECO:0007669"/>
    <property type="project" value="InterPro"/>
</dbReference>
<keyword evidence="3" id="KW-0227">DNA damage</keyword>
<accession>A0A7K3VYF7</accession>
<evidence type="ECO:0000256" key="3">
    <source>
        <dbReference type="ARBA" id="ARBA00022763"/>
    </source>
</evidence>
<dbReference type="AlphaFoldDB" id="A0A7K3VYF7"/>
<evidence type="ECO:0000256" key="1">
    <source>
        <dbReference type="ARBA" id="ARBA00022722"/>
    </source>
</evidence>
<dbReference type="InterPro" id="IPR011335">
    <property type="entry name" value="Restrct_endonuc-II-like"/>
</dbReference>
<gene>
    <name evidence="7" type="ORF">GCU56_03490</name>
</gene>
<comment type="similarity">
    <text evidence="6">Belongs to the Vsr family.</text>
</comment>
<evidence type="ECO:0000256" key="5">
    <source>
        <dbReference type="ARBA" id="ARBA00023204"/>
    </source>
</evidence>
<keyword evidence="1" id="KW-0540">Nuclease</keyword>
<name>A0A7K3VYF7_9ACTN</name>
<evidence type="ECO:0000313" key="7">
    <source>
        <dbReference type="EMBL" id="NEK56934.1"/>
    </source>
</evidence>